<feature type="compositionally biased region" description="Basic and acidic residues" evidence="1">
    <location>
        <begin position="270"/>
        <end position="283"/>
    </location>
</feature>
<protein>
    <recommendedName>
        <fullName evidence="2">SAM domain-containing protein</fullName>
    </recommendedName>
</protein>
<feature type="compositionally biased region" description="Pro residues" evidence="1">
    <location>
        <begin position="120"/>
        <end position="132"/>
    </location>
</feature>
<feature type="compositionally biased region" description="Polar residues" evidence="1">
    <location>
        <begin position="481"/>
        <end position="493"/>
    </location>
</feature>
<feature type="compositionally biased region" description="Gly residues" evidence="1">
    <location>
        <begin position="284"/>
        <end position="294"/>
    </location>
</feature>
<dbReference type="PANTHER" id="PTHR24135:SF3">
    <property type="entry name" value="SH3 AND MULTIPLE ANKYRIN REPEAT DOMAINS PROTEIN 1"/>
    <property type="match status" value="1"/>
</dbReference>
<dbReference type="Gene3D" id="1.10.150.50">
    <property type="entry name" value="Transcription Factor, Ets-1"/>
    <property type="match status" value="1"/>
</dbReference>
<feature type="compositionally biased region" description="Pro residues" evidence="1">
    <location>
        <begin position="497"/>
        <end position="515"/>
    </location>
</feature>
<evidence type="ECO:0000259" key="2">
    <source>
        <dbReference type="PROSITE" id="PS50105"/>
    </source>
</evidence>
<dbReference type="GO" id="GO:0030160">
    <property type="term" value="F:synaptic receptor adaptor activity"/>
    <property type="evidence" value="ECO:0007669"/>
    <property type="project" value="TreeGrafter"/>
</dbReference>
<accession>A0AAN8QQ15</accession>
<organism evidence="3 4">
    <name type="scientific">Coregonus suidteri</name>
    <dbReference type="NCBI Taxonomy" id="861788"/>
    <lineage>
        <taxon>Eukaryota</taxon>
        <taxon>Metazoa</taxon>
        <taxon>Chordata</taxon>
        <taxon>Craniata</taxon>
        <taxon>Vertebrata</taxon>
        <taxon>Euteleostomi</taxon>
        <taxon>Actinopterygii</taxon>
        <taxon>Neopterygii</taxon>
        <taxon>Teleostei</taxon>
        <taxon>Protacanthopterygii</taxon>
        <taxon>Salmoniformes</taxon>
        <taxon>Salmonidae</taxon>
        <taxon>Coregoninae</taxon>
        <taxon>Coregonus</taxon>
    </lineage>
</organism>
<feature type="compositionally biased region" description="Basic and acidic residues" evidence="1">
    <location>
        <begin position="550"/>
        <end position="559"/>
    </location>
</feature>
<feature type="compositionally biased region" description="Acidic residues" evidence="1">
    <location>
        <begin position="356"/>
        <end position="372"/>
    </location>
</feature>
<evidence type="ECO:0000256" key="1">
    <source>
        <dbReference type="SAM" id="MobiDB-lite"/>
    </source>
</evidence>
<reference evidence="3 4" key="1">
    <citation type="submission" date="2021-04" db="EMBL/GenBank/DDBJ databases">
        <authorList>
            <person name="De Guttry C."/>
            <person name="Zahm M."/>
            <person name="Klopp C."/>
            <person name="Cabau C."/>
            <person name="Louis A."/>
            <person name="Berthelot C."/>
            <person name="Parey E."/>
            <person name="Roest Crollius H."/>
            <person name="Montfort J."/>
            <person name="Robinson-Rechavi M."/>
            <person name="Bucao C."/>
            <person name="Bouchez O."/>
            <person name="Gislard M."/>
            <person name="Lluch J."/>
            <person name="Milhes M."/>
            <person name="Lampietro C."/>
            <person name="Lopez Roques C."/>
            <person name="Donnadieu C."/>
            <person name="Braasch I."/>
            <person name="Desvignes T."/>
            <person name="Postlethwait J."/>
            <person name="Bobe J."/>
            <person name="Wedekind C."/>
            <person name="Guiguen Y."/>
        </authorList>
    </citation>
    <scope>NUCLEOTIDE SEQUENCE [LARGE SCALE GENOMIC DNA]</scope>
    <source>
        <strain evidence="3">Cs_M1</strain>
        <tissue evidence="3">Blood</tissue>
    </source>
</reference>
<dbReference type="GO" id="GO:0045211">
    <property type="term" value="C:postsynaptic membrane"/>
    <property type="evidence" value="ECO:0007669"/>
    <property type="project" value="TreeGrafter"/>
</dbReference>
<dbReference type="AlphaFoldDB" id="A0AAN8QQ15"/>
<dbReference type="CDD" id="cd09506">
    <property type="entry name" value="SAM_Shank1_2_3"/>
    <property type="match status" value="1"/>
</dbReference>
<dbReference type="Pfam" id="PF00536">
    <property type="entry name" value="SAM_1"/>
    <property type="match status" value="1"/>
</dbReference>
<evidence type="ECO:0000313" key="4">
    <source>
        <dbReference type="Proteomes" id="UP001356427"/>
    </source>
</evidence>
<proteinExistence type="predicted"/>
<feature type="region of interest" description="Disordered" evidence="1">
    <location>
        <begin position="1"/>
        <end position="295"/>
    </location>
</feature>
<dbReference type="InterPro" id="IPR051569">
    <property type="entry name" value="SHANK"/>
</dbReference>
<dbReference type="InterPro" id="IPR001660">
    <property type="entry name" value="SAM"/>
</dbReference>
<dbReference type="GO" id="GO:0043197">
    <property type="term" value="C:dendritic spine"/>
    <property type="evidence" value="ECO:0007669"/>
    <property type="project" value="TreeGrafter"/>
</dbReference>
<feature type="compositionally biased region" description="Polar residues" evidence="1">
    <location>
        <begin position="435"/>
        <end position="449"/>
    </location>
</feature>
<sequence length="776" mass="83884">MRQQTAPTQQPPQPSSQQSRPPSFLRMESEAGAYILSLTPPSPPATAAPSHPQGGGGSAGSGLMVLPPPAPSVDVDDEFVFADPLPPPLEFANSFDRGMGGRSGYTHRAIINNLASRQQQPPPPPPPPPTAPPKDMFISGFPAHNPLPSPQAGDSTTSSLTSYDRPPSYRGPPPISSTAASSGPFRGSAATTTTAATTTRTSVQPHQDRTHPAPSGSTAAGRRIGEHHPHPTAKAGESQETVVDSGIEELDSRSSSDHHLDNILAMSGGARERLEERLERGREGGGMGGVGEGGADLLESYMSYLDGQTFDMHNTTAAVSTYPKSGRFREGGRAAELRRETSTAPPSFQSHRRREDEEEEEEGEEGEEEDDGGRDGYGKTQNLGRPTSPYFDRPRTPEMKPLWGSEGQLVGEQGAYLEARRLYPPMSSMKASIINELSNKLQQRGSQRSLSRHRFSEDSASALSPPSVRSLSPSPIHHSQPALSLSPTPSSQYPNWNHPPSPQPPVAAVQPPPRSNSPMSSPTYSPYPTSPKHRPVYRTKALEFQFIPSRESRKAESHHLQRRRAPSPLISPSERPKLGPPRPSSLPLLPTTPLYSSLYELRGSITPPSPANHMGDPYFSPSPPLFAPSGAPPPPNASLLVSRSLSPTHFLSGTSSPPLHPLPAPPCLSYPHLPPPSPSKPFASKPLPYWTKYDVADWLGYLNLGEHREHFLDNEIDGTHLPSLTKEDYLDLGVTRVGHRMNIERALKRVTDRLSSSPFPISALSPRGRRDDGSRS</sequence>
<dbReference type="EMBL" id="JAGTTL010000015">
    <property type="protein sequence ID" value="KAK6312019.1"/>
    <property type="molecule type" value="Genomic_DNA"/>
</dbReference>
<keyword evidence="4" id="KW-1185">Reference proteome</keyword>
<feature type="compositionally biased region" description="Basic and acidic residues" evidence="1">
    <location>
        <begin position="327"/>
        <end position="341"/>
    </location>
</feature>
<feature type="compositionally biased region" description="Low complexity" evidence="1">
    <location>
        <begin position="459"/>
        <end position="475"/>
    </location>
</feature>
<comment type="caution">
    <text evidence="3">The sequence shown here is derived from an EMBL/GenBank/DDBJ whole genome shotgun (WGS) entry which is preliminary data.</text>
</comment>
<name>A0AAN8QQ15_9TELE</name>
<feature type="compositionally biased region" description="Polar residues" evidence="1">
    <location>
        <begin position="152"/>
        <end position="162"/>
    </location>
</feature>
<dbReference type="GO" id="GO:0014069">
    <property type="term" value="C:postsynaptic density"/>
    <property type="evidence" value="ECO:0007669"/>
    <property type="project" value="TreeGrafter"/>
</dbReference>
<gene>
    <name evidence="3" type="ORF">J4Q44_G00176830</name>
</gene>
<feature type="compositionally biased region" description="Low complexity" evidence="1">
    <location>
        <begin position="189"/>
        <end position="201"/>
    </location>
</feature>
<dbReference type="GO" id="GO:0035255">
    <property type="term" value="F:ionotropic glutamate receptor binding"/>
    <property type="evidence" value="ECO:0007669"/>
    <property type="project" value="TreeGrafter"/>
</dbReference>
<feature type="compositionally biased region" description="Low complexity" evidence="1">
    <location>
        <begin position="516"/>
        <end position="527"/>
    </location>
</feature>
<feature type="domain" description="SAM" evidence="2">
    <location>
        <begin position="690"/>
        <end position="753"/>
    </location>
</feature>
<dbReference type="FunFam" id="1.10.150.50:FF:000006">
    <property type="entry name" value="SH3 and multiple ankyrin repeat domains protein 2"/>
    <property type="match status" value="1"/>
</dbReference>
<dbReference type="PROSITE" id="PS50105">
    <property type="entry name" value="SAM_DOMAIN"/>
    <property type="match status" value="1"/>
</dbReference>
<evidence type="ECO:0000313" key="3">
    <source>
        <dbReference type="EMBL" id="KAK6312019.1"/>
    </source>
</evidence>
<dbReference type="Proteomes" id="UP001356427">
    <property type="component" value="Unassembled WGS sequence"/>
</dbReference>
<feature type="compositionally biased region" description="Basic and acidic residues" evidence="1">
    <location>
        <begin position="250"/>
        <end position="261"/>
    </location>
</feature>
<dbReference type="SMART" id="SM00454">
    <property type="entry name" value="SAM"/>
    <property type="match status" value="1"/>
</dbReference>
<dbReference type="PANTHER" id="PTHR24135">
    <property type="entry name" value="SH3 AND MULTIPLE ANKYRIN REPEAT DOMAINS PROTEIN"/>
    <property type="match status" value="1"/>
</dbReference>
<feature type="region of interest" description="Disordered" evidence="1">
    <location>
        <begin position="434"/>
        <end position="589"/>
    </location>
</feature>
<dbReference type="SUPFAM" id="SSF47769">
    <property type="entry name" value="SAM/Pointed domain"/>
    <property type="match status" value="1"/>
</dbReference>
<feature type="region of interest" description="Disordered" evidence="1">
    <location>
        <begin position="319"/>
        <end position="409"/>
    </location>
</feature>
<dbReference type="InterPro" id="IPR013761">
    <property type="entry name" value="SAM/pointed_sf"/>
</dbReference>